<keyword evidence="1" id="KW-0472">Membrane</keyword>
<protein>
    <recommendedName>
        <fullName evidence="2">Cyanobacterial TRADD-N associated 2 transmembrane domain-containing protein</fullName>
    </recommendedName>
</protein>
<dbReference type="Pfam" id="PF20712">
    <property type="entry name" value="CyanoTRADDas_TM"/>
    <property type="match status" value="1"/>
</dbReference>
<dbReference type="AlphaFoldDB" id="A0A951Q766"/>
<keyword evidence="1" id="KW-1133">Transmembrane helix</keyword>
<reference evidence="3" key="2">
    <citation type="journal article" date="2022" name="Microbiol. Resour. Announc.">
        <title>Metagenome Sequencing to Explore Phylogenomics of Terrestrial Cyanobacteria.</title>
        <authorList>
            <person name="Ward R.D."/>
            <person name="Stajich J.E."/>
            <person name="Johansen J.R."/>
            <person name="Huntemann M."/>
            <person name="Clum A."/>
            <person name="Foster B."/>
            <person name="Foster B."/>
            <person name="Roux S."/>
            <person name="Palaniappan K."/>
            <person name="Varghese N."/>
            <person name="Mukherjee S."/>
            <person name="Reddy T.B.K."/>
            <person name="Daum C."/>
            <person name="Copeland A."/>
            <person name="Chen I.A."/>
            <person name="Ivanova N.N."/>
            <person name="Kyrpides N.C."/>
            <person name="Shapiro N."/>
            <person name="Eloe-Fadrosh E.A."/>
            <person name="Pietrasiak N."/>
        </authorList>
    </citation>
    <scope>NUCLEOTIDE SEQUENCE</scope>
    <source>
        <strain evidence="3">JT2-VF2</strain>
    </source>
</reference>
<sequence>MISSNSIHQERLRQARVSFNLAFGLTAASGLISFVGVILLFSGNVSVGTVTAVGAVTAGTVSSSCLRLAKDANNRLNETAKVLESEEDES</sequence>
<comment type="caution">
    <text evidence="3">The sequence shown here is derived from an EMBL/GenBank/DDBJ whole genome shotgun (WGS) entry which is preliminary data.</text>
</comment>
<dbReference type="InterPro" id="IPR048567">
    <property type="entry name" value="CyanoTRADDas_TM"/>
</dbReference>
<evidence type="ECO:0000256" key="1">
    <source>
        <dbReference type="SAM" id="Phobius"/>
    </source>
</evidence>
<dbReference type="EMBL" id="JAHHHN010000051">
    <property type="protein sequence ID" value="MBW4565902.1"/>
    <property type="molecule type" value="Genomic_DNA"/>
</dbReference>
<name>A0A951Q766_9NOST</name>
<evidence type="ECO:0000313" key="4">
    <source>
        <dbReference type="Proteomes" id="UP000715781"/>
    </source>
</evidence>
<accession>A0A951Q766</accession>
<organism evidence="3 4">
    <name type="scientific">Mojavia pulchra JT2-VF2</name>
    <dbReference type="NCBI Taxonomy" id="287848"/>
    <lineage>
        <taxon>Bacteria</taxon>
        <taxon>Bacillati</taxon>
        <taxon>Cyanobacteriota</taxon>
        <taxon>Cyanophyceae</taxon>
        <taxon>Nostocales</taxon>
        <taxon>Nostocaceae</taxon>
    </lineage>
</organism>
<evidence type="ECO:0000313" key="3">
    <source>
        <dbReference type="EMBL" id="MBW4565902.1"/>
    </source>
</evidence>
<keyword evidence="1" id="KW-0812">Transmembrane</keyword>
<reference evidence="3" key="1">
    <citation type="submission" date="2021-05" db="EMBL/GenBank/DDBJ databases">
        <authorList>
            <person name="Pietrasiak N."/>
            <person name="Ward R."/>
            <person name="Stajich J.E."/>
            <person name="Kurbessoian T."/>
        </authorList>
    </citation>
    <scope>NUCLEOTIDE SEQUENCE</scope>
    <source>
        <strain evidence="3">JT2-VF2</strain>
    </source>
</reference>
<dbReference type="Proteomes" id="UP000715781">
    <property type="component" value="Unassembled WGS sequence"/>
</dbReference>
<evidence type="ECO:0000259" key="2">
    <source>
        <dbReference type="Pfam" id="PF20712"/>
    </source>
</evidence>
<proteinExistence type="predicted"/>
<feature type="transmembrane region" description="Helical" evidence="1">
    <location>
        <begin position="47"/>
        <end position="69"/>
    </location>
</feature>
<gene>
    <name evidence="3" type="ORF">KME32_33445</name>
</gene>
<feature type="transmembrane region" description="Helical" evidence="1">
    <location>
        <begin position="21"/>
        <end position="41"/>
    </location>
</feature>
<feature type="domain" description="Cyanobacterial TRADD-N associated 2 transmembrane" evidence="2">
    <location>
        <begin position="10"/>
        <end position="76"/>
    </location>
</feature>